<dbReference type="InterPro" id="IPR045229">
    <property type="entry name" value="TPP_enz"/>
</dbReference>
<comment type="caution">
    <text evidence="7">The sequence shown here is derived from an EMBL/GenBank/DDBJ whole genome shotgun (WGS) entry which is preliminary data.</text>
</comment>
<evidence type="ECO:0000313" key="7">
    <source>
        <dbReference type="EMBL" id="TPW35794.1"/>
    </source>
</evidence>
<dbReference type="PROSITE" id="PS00187">
    <property type="entry name" value="TPP_ENZYMES"/>
    <property type="match status" value="1"/>
</dbReference>
<evidence type="ECO:0000259" key="5">
    <source>
        <dbReference type="Pfam" id="PF02775"/>
    </source>
</evidence>
<keyword evidence="7" id="KW-0808">Transferase</keyword>
<dbReference type="InterPro" id="IPR012782">
    <property type="entry name" value="Acetolactate_synth_catblc"/>
</dbReference>
<organism evidence="7 8">
    <name type="scientific">Oecophyllibacter saccharovorans</name>
    <dbReference type="NCBI Taxonomy" id="2558360"/>
    <lineage>
        <taxon>Bacteria</taxon>
        <taxon>Pseudomonadati</taxon>
        <taxon>Pseudomonadota</taxon>
        <taxon>Alphaproteobacteria</taxon>
        <taxon>Acetobacterales</taxon>
        <taxon>Acetobacteraceae</taxon>
        <taxon>Oecophyllibacter</taxon>
    </lineage>
</organism>
<evidence type="ECO:0000259" key="6">
    <source>
        <dbReference type="Pfam" id="PF02776"/>
    </source>
</evidence>
<dbReference type="GO" id="GO:0005948">
    <property type="term" value="C:acetolactate synthase complex"/>
    <property type="evidence" value="ECO:0007669"/>
    <property type="project" value="TreeGrafter"/>
</dbReference>
<feature type="domain" description="Thiamine pyrophosphate enzyme central" evidence="4">
    <location>
        <begin position="194"/>
        <end position="327"/>
    </location>
</feature>
<dbReference type="InterPro" id="IPR000399">
    <property type="entry name" value="TPP-bd_CS"/>
</dbReference>
<name>A0A506UR32_9PROT</name>
<dbReference type="SUPFAM" id="SSF52467">
    <property type="entry name" value="DHS-like NAD/FAD-binding domain"/>
    <property type="match status" value="1"/>
</dbReference>
<feature type="domain" description="Thiamine pyrophosphate enzyme N-terminal TPP-binding" evidence="6">
    <location>
        <begin position="10"/>
        <end position="123"/>
    </location>
</feature>
<dbReference type="EMBL" id="SORZ01000001">
    <property type="protein sequence ID" value="TPW35794.1"/>
    <property type="molecule type" value="Genomic_DNA"/>
</dbReference>
<dbReference type="EC" id="2.2.1.6" evidence="7"/>
<dbReference type="InterPro" id="IPR012000">
    <property type="entry name" value="Thiamin_PyroP_enz_cen_dom"/>
</dbReference>
<dbReference type="CDD" id="cd07035">
    <property type="entry name" value="TPP_PYR_POX_like"/>
    <property type="match status" value="1"/>
</dbReference>
<dbReference type="PANTHER" id="PTHR18968">
    <property type="entry name" value="THIAMINE PYROPHOSPHATE ENZYMES"/>
    <property type="match status" value="1"/>
</dbReference>
<evidence type="ECO:0000259" key="4">
    <source>
        <dbReference type="Pfam" id="PF00205"/>
    </source>
</evidence>
<dbReference type="InterPro" id="IPR012001">
    <property type="entry name" value="Thiamin_PyroP_enz_TPP-bd_dom"/>
</dbReference>
<reference evidence="7 8" key="1">
    <citation type="submission" date="2019-03" db="EMBL/GenBank/DDBJ databases">
        <title>The complete genome sequence of Neokomagataea sp. Jb2 NBRC113641.</title>
        <authorList>
            <person name="Chua K.-O."/>
            <person name="Chan K.-G."/>
            <person name="See-Too W.-S."/>
        </authorList>
    </citation>
    <scope>NUCLEOTIDE SEQUENCE [LARGE SCALE GENOMIC DNA]</scope>
    <source>
        <strain evidence="7 8">Jb2</strain>
    </source>
</reference>
<dbReference type="AlphaFoldDB" id="A0A506UR32"/>
<evidence type="ECO:0000256" key="2">
    <source>
        <dbReference type="ARBA" id="ARBA00023052"/>
    </source>
</evidence>
<dbReference type="GO" id="GO:0003984">
    <property type="term" value="F:acetolactate synthase activity"/>
    <property type="evidence" value="ECO:0007669"/>
    <property type="project" value="UniProtKB-EC"/>
</dbReference>
<comment type="similarity">
    <text evidence="1 3">Belongs to the TPP enzyme family.</text>
</comment>
<dbReference type="GO" id="GO:0034077">
    <property type="term" value="P:butanediol metabolic process"/>
    <property type="evidence" value="ECO:0007669"/>
    <property type="project" value="InterPro"/>
</dbReference>
<dbReference type="Gene3D" id="3.40.50.1220">
    <property type="entry name" value="TPP-binding domain"/>
    <property type="match status" value="1"/>
</dbReference>
<dbReference type="InterPro" id="IPR029061">
    <property type="entry name" value="THDP-binding"/>
</dbReference>
<dbReference type="GO" id="GO:0050660">
    <property type="term" value="F:flavin adenine dinucleotide binding"/>
    <property type="evidence" value="ECO:0007669"/>
    <property type="project" value="TreeGrafter"/>
</dbReference>
<keyword evidence="2 3" id="KW-0786">Thiamine pyrophosphate</keyword>
<dbReference type="Pfam" id="PF02776">
    <property type="entry name" value="TPP_enzyme_N"/>
    <property type="match status" value="1"/>
</dbReference>
<evidence type="ECO:0000313" key="8">
    <source>
        <dbReference type="Proteomes" id="UP000315037"/>
    </source>
</evidence>
<dbReference type="SUPFAM" id="SSF52518">
    <property type="entry name" value="Thiamin diphosphate-binding fold (THDP-binding)"/>
    <property type="match status" value="2"/>
</dbReference>
<dbReference type="InterPro" id="IPR011766">
    <property type="entry name" value="TPP_enzyme_TPP-bd"/>
</dbReference>
<evidence type="ECO:0000256" key="1">
    <source>
        <dbReference type="ARBA" id="ARBA00007812"/>
    </source>
</evidence>
<sequence length="561" mass="59966">MSDKKKDESAARLIVKNLEAHGVKDVIGIPGAKIDRLFDELADSSIRTIVARHEQNASFIASGLGRITGKAGVAITTSGPGVTNLVTGMATATSEGDPMLAIGGAVGRADLVKLTHQSLDTVSLMRPVAKFSSLIGAPNATSEIVSNALRAAEGGRPGAAFVSVPMDVLNLPANAPVMGGIDAPPPGPAPHDLIASAARMIKSAKRPVVLLGMLASTPENAQATRKFIRQCGLPVVGCYQATGVMDKELFNWWGGRIGLFRNQYGDLLLEKSDLVITVGYNPIEYDPVLWNLHPDRPLVNVDVVPAELDNSFMPACELIGSIADTMSLLADETGKLTAAPEMTGILETYHRSLKEVYNTITPPARNTLHPLEIVHVLQDFITPDMTLCFDMGSFHIWLARYLYVFRARQILISNGQQTMGVGLPWAIAATLVAPHQKALSISGDGGFMMSAMELETAVRLKSNIIQIVWIDEHYNMVEIQEKKKYGRGTGVSFGPINFAELANSMGAKGINVQNVDELKAALKVGMETEGPVLIAIPVDYTDNPSLMKPLPELGGTTSASA</sequence>
<dbReference type="PANTHER" id="PTHR18968:SF129">
    <property type="entry name" value="ACETOLACTATE SYNTHASE"/>
    <property type="match status" value="1"/>
</dbReference>
<dbReference type="NCBIfam" id="TIGR02418">
    <property type="entry name" value="acolac_catab"/>
    <property type="match status" value="1"/>
</dbReference>
<dbReference type="InterPro" id="IPR029035">
    <property type="entry name" value="DHS-like_NAD/FAD-binding_dom"/>
</dbReference>
<protein>
    <submittedName>
        <fullName evidence="7">Acetolactate synthase AlsS</fullName>
        <ecNumber evidence="7">2.2.1.6</ecNumber>
    </submittedName>
</protein>
<proteinExistence type="inferred from homology"/>
<accession>A0A506UR32</accession>
<dbReference type="GO" id="GO:0009099">
    <property type="term" value="P:L-valine biosynthetic process"/>
    <property type="evidence" value="ECO:0007669"/>
    <property type="project" value="TreeGrafter"/>
</dbReference>
<dbReference type="GO" id="GO:0009097">
    <property type="term" value="P:isoleucine biosynthetic process"/>
    <property type="evidence" value="ECO:0007669"/>
    <property type="project" value="TreeGrafter"/>
</dbReference>
<dbReference type="Gene3D" id="3.40.50.970">
    <property type="match status" value="2"/>
</dbReference>
<dbReference type="Proteomes" id="UP000315037">
    <property type="component" value="Unassembled WGS sequence"/>
</dbReference>
<keyword evidence="8" id="KW-1185">Reference proteome</keyword>
<gene>
    <name evidence="7" type="primary">alsS</name>
    <name evidence="7" type="ORF">E3202_02320</name>
</gene>
<dbReference type="Pfam" id="PF02775">
    <property type="entry name" value="TPP_enzyme_C"/>
    <property type="match status" value="1"/>
</dbReference>
<dbReference type="GO" id="GO:0030976">
    <property type="term" value="F:thiamine pyrophosphate binding"/>
    <property type="evidence" value="ECO:0007669"/>
    <property type="project" value="InterPro"/>
</dbReference>
<evidence type="ECO:0000256" key="3">
    <source>
        <dbReference type="RuleBase" id="RU362132"/>
    </source>
</evidence>
<dbReference type="NCBIfam" id="NF006378">
    <property type="entry name" value="PRK08617.1"/>
    <property type="match status" value="1"/>
</dbReference>
<dbReference type="FunFam" id="3.40.50.970:FF:000007">
    <property type="entry name" value="Acetolactate synthase"/>
    <property type="match status" value="1"/>
</dbReference>
<dbReference type="GO" id="GO:0000287">
    <property type="term" value="F:magnesium ion binding"/>
    <property type="evidence" value="ECO:0007669"/>
    <property type="project" value="InterPro"/>
</dbReference>
<dbReference type="RefSeq" id="WP_165600234.1">
    <property type="nucleotide sequence ID" value="NZ_SORZ01000001.1"/>
</dbReference>
<dbReference type="Pfam" id="PF00205">
    <property type="entry name" value="TPP_enzyme_M"/>
    <property type="match status" value="1"/>
</dbReference>
<feature type="domain" description="Thiamine pyrophosphate enzyme TPP-binding" evidence="5">
    <location>
        <begin position="390"/>
        <end position="535"/>
    </location>
</feature>